<dbReference type="SUPFAM" id="SSF81345">
    <property type="entry name" value="ABC transporter involved in vitamin B12 uptake, BtuC"/>
    <property type="match status" value="1"/>
</dbReference>
<evidence type="ECO:0000256" key="3">
    <source>
        <dbReference type="ARBA" id="ARBA00022448"/>
    </source>
</evidence>
<feature type="transmembrane region" description="Helical" evidence="9">
    <location>
        <begin position="20"/>
        <end position="42"/>
    </location>
</feature>
<evidence type="ECO:0000256" key="9">
    <source>
        <dbReference type="SAM" id="Phobius"/>
    </source>
</evidence>
<dbReference type="GO" id="GO:0043190">
    <property type="term" value="C:ATP-binding cassette (ABC) transporter complex"/>
    <property type="evidence" value="ECO:0007669"/>
    <property type="project" value="InterPro"/>
</dbReference>
<dbReference type="PANTHER" id="PTHR30477">
    <property type="entry name" value="ABC-TRANSPORTER METAL-BINDING PROTEIN"/>
    <property type="match status" value="1"/>
</dbReference>
<dbReference type="InterPro" id="IPR001626">
    <property type="entry name" value="ABC_TroCD"/>
</dbReference>
<comment type="similarity">
    <text evidence="2 8">Belongs to the ABC-3 integral membrane protein family.</text>
</comment>
<dbReference type="CDD" id="cd06550">
    <property type="entry name" value="TM_ABC_iron-siderophores_like"/>
    <property type="match status" value="1"/>
</dbReference>
<dbReference type="AlphaFoldDB" id="A0A7X3LVQ9"/>
<dbReference type="Pfam" id="PF00950">
    <property type="entry name" value="ABC-3"/>
    <property type="match status" value="1"/>
</dbReference>
<keyword evidence="6 9" id="KW-1133">Transmembrane helix</keyword>
<evidence type="ECO:0000313" key="11">
    <source>
        <dbReference type="Proteomes" id="UP000433101"/>
    </source>
</evidence>
<keyword evidence="3 8" id="KW-0813">Transport</keyword>
<evidence type="ECO:0000256" key="8">
    <source>
        <dbReference type="RuleBase" id="RU003943"/>
    </source>
</evidence>
<feature type="transmembrane region" description="Helical" evidence="9">
    <location>
        <begin position="269"/>
        <end position="293"/>
    </location>
</feature>
<dbReference type="Proteomes" id="UP000433101">
    <property type="component" value="Unassembled WGS sequence"/>
</dbReference>
<evidence type="ECO:0000256" key="6">
    <source>
        <dbReference type="ARBA" id="ARBA00022989"/>
    </source>
</evidence>
<name>A0A7X3LVQ9_9HYPH</name>
<dbReference type="Gene3D" id="1.10.3470.10">
    <property type="entry name" value="ABC transporter involved in vitamin B12 uptake, BtuC"/>
    <property type="match status" value="1"/>
</dbReference>
<feature type="transmembrane region" description="Helical" evidence="9">
    <location>
        <begin position="77"/>
        <end position="98"/>
    </location>
</feature>
<feature type="transmembrane region" description="Helical" evidence="9">
    <location>
        <begin position="198"/>
        <end position="226"/>
    </location>
</feature>
<organism evidence="10 11">
    <name type="scientific">Stappia sediminis</name>
    <dbReference type="NCBI Taxonomy" id="2692190"/>
    <lineage>
        <taxon>Bacteria</taxon>
        <taxon>Pseudomonadati</taxon>
        <taxon>Pseudomonadota</taxon>
        <taxon>Alphaproteobacteria</taxon>
        <taxon>Hyphomicrobiales</taxon>
        <taxon>Stappiaceae</taxon>
        <taxon>Stappia</taxon>
    </lineage>
</organism>
<protein>
    <submittedName>
        <fullName evidence="10">Iron chelate uptake ABC transporter family permease subunit</fullName>
    </submittedName>
</protein>
<proteinExistence type="inferred from homology"/>
<comment type="subcellular location">
    <subcellularLocation>
        <location evidence="1 8">Cell membrane</location>
        <topology evidence="1 8">Multi-pass membrane protein</topology>
    </subcellularLocation>
</comment>
<feature type="transmembrane region" description="Helical" evidence="9">
    <location>
        <begin position="158"/>
        <end position="178"/>
    </location>
</feature>
<evidence type="ECO:0000256" key="5">
    <source>
        <dbReference type="ARBA" id="ARBA00022692"/>
    </source>
</evidence>
<evidence type="ECO:0000256" key="2">
    <source>
        <dbReference type="ARBA" id="ARBA00008034"/>
    </source>
</evidence>
<dbReference type="GO" id="GO:0055085">
    <property type="term" value="P:transmembrane transport"/>
    <property type="evidence" value="ECO:0007669"/>
    <property type="project" value="InterPro"/>
</dbReference>
<evidence type="ECO:0000256" key="4">
    <source>
        <dbReference type="ARBA" id="ARBA00022475"/>
    </source>
</evidence>
<feature type="transmembrane region" description="Helical" evidence="9">
    <location>
        <begin position="110"/>
        <end position="128"/>
    </location>
</feature>
<gene>
    <name evidence="10" type="ORF">GR183_13835</name>
</gene>
<comment type="caution">
    <text evidence="10">The sequence shown here is derived from an EMBL/GenBank/DDBJ whole genome shotgun (WGS) entry which is preliminary data.</text>
</comment>
<keyword evidence="11" id="KW-1185">Reference proteome</keyword>
<keyword evidence="7 9" id="KW-0472">Membrane</keyword>
<feature type="transmembrane region" description="Helical" evidence="9">
    <location>
        <begin position="238"/>
        <end position="257"/>
    </location>
</feature>
<accession>A0A7X3LVQ9</accession>
<dbReference type="InterPro" id="IPR037294">
    <property type="entry name" value="ABC_BtuC-like"/>
</dbReference>
<sequence>MTFLESFLGALTLNAGYNTAVVSIGAALLGAASGAVGAFVLLRKRSLVSDAMSHATLPGVVIGFLAGVWLLGDGRSLPLLLAGAALTAGIGMISVDWIKANTRLTEDTAIGTVLSTFFALGMVLLTVLQSLATAGQAGLSGFLLGSTSGMLSSEAMTIAIAAGVVALIVLALFKEFALLCFDEDFAGSTGLGVRRLDIALLTLLLAVVVIGLKTVGLVLVIALTIIPPVAARFWTERVSRFVPISAAIGAAGSYAGACLSASAPDLPTGALIVLILFALFVISMLVSPVRGLLSALLRHRRFQKIVHLRQGLLAVAHDEPILEPITRKLLIRRGYVSGDMRPTEAGWSAARRIDRDQALWNLWREEYPDEAHALADWSLKPIDEVLSPDMVADLETRLAPHDAARAAGGAA</sequence>
<evidence type="ECO:0000256" key="7">
    <source>
        <dbReference type="ARBA" id="ARBA00023136"/>
    </source>
</evidence>
<keyword evidence="5 8" id="KW-0812">Transmembrane</keyword>
<evidence type="ECO:0000256" key="1">
    <source>
        <dbReference type="ARBA" id="ARBA00004651"/>
    </source>
</evidence>
<dbReference type="EMBL" id="WUMV01000006">
    <property type="protein sequence ID" value="MXN65989.1"/>
    <property type="molecule type" value="Genomic_DNA"/>
</dbReference>
<keyword evidence="4" id="KW-1003">Cell membrane</keyword>
<dbReference type="PANTHER" id="PTHR30477:SF3">
    <property type="entry name" value="METAL TRANSPORT SYSTEM MEMBRANE PROTEIN CT_069-RELATED"/>
    <property type="match status" value="1"/>
</dbReference>
<evidence type="ECO:0000313" key="10">
    <source>
        <dbReference type="EMBL" id="MXN65989.1"/>
    </source>
</evidence>
<reference evidence="10 11" key="1">
    <citation type="submission" date="2019-12" db="EMBL/GenBank/DDBJ databases">
        <authorList>
            <person name="Li M."/>
        </authorList>
    </citation>
    <scope>NUCLEOTIDE SEQUENCE [LARGE SCALE GENOMIC DNA]</scope>
    <source>
        <strain evidence="10 11">GBMRC 2046</strain>
    </source>
</reference>
<feature type="transmembrane region" description="Helical" evidence="9">
    <location>
        <begin position="54"/>
        <end position="71"/>
    </location>
</feature>
<dbReference type="GO" id="GO:0010043">
    <property type="term" value="P:response to zinc ion"/>
    <property type="evidence" value="ECO:0007669"/>
    <property type="project" value="TreeGrafter"/>
</dbReference>
<dbReference type="RefSeq" id="WP_160776224.1">
    <property type="nucleotide sequence ID" value="NZ_WUMV01000006.1"/>
</dbReference>